<evidence type="ECO:0000313" key="1">
    <source>
        <dbReference type="EMBL" id="KRZ47337.1"/>
    </source>
</evidence>
<dbReference type="EMBL" id="JYDW01000929">
    <property type="protein sequence ID" value="KRZ47337.1"/>
    <property type="molecule type" value="Genomic_DNA"/>
</dbReference>
<gene>
    <name evidence="1" type="ORF">T02_10281</name>
</gene>
<accession>A0A0V1KJ69</accession>
<dbReference type="Proteomes" id="UP000054721">
    <property type="component" value="Unassembled WGS sequence"/>
</dbReference>
<comment type="caution">
    <text evidence="1">The sequence shown here is derived from an EMBL/GenBank/DDBJ whole genome shotgun (WGS) entry which is preliminary data.</text>
</comment>
<protein>
    <submittedName>
        <fullName evidence="1">Uncharacterized protein</fullName>
    </submittedName>
</protein>
<proteinExistence type="predicted"/>
<keyword evidence="2" id="KW-1185">Reference proteome</keyword>
<reference evidence="1 2" key="1">
    <citation type="submission" date="2015-05" db="EMBL/GenBank/DDBJ databases">
        <title>Evolution of Trichinella species and genotypes.</title>
        <authorList>
            <person name="Korhonen P.K."/>
            <person name="Edoardo P."/>
            <person name="Giuseppe L.R."/>
            <person name="Gasser R.B."/>
        </authorList>
    </citation>
    <scope>NUCLEOTIDE SEQUENCE [LARGE SCALE GENOMIC DNA]</scope>
    <source>
        <strain evidence="1">ISS10</strain>
    </source>
</reference>
<sequence length="40" mass="4728">MDEFEFEELFKALPKRISIEPQFIVLCPDIETTKTTRAQL</sequence>
<dbReference type="AlphaFoldDB" id="A0A0V1KJ69"/>
<evidence type="ECO:0000313" key="2">
    <source>
        <dbReference type="Proteomes" id="UP000054721"/>
    </source>
</evidence>
<organism evidence="1 2">
    <name type="scientific">Trichinella nativa</name>
    <dbReference type="NCBI Taxonomy" id="6335"/>
    <lineage>
        <taxon>Eukaryota</taxon>
        <taxon>Metazoa</taxon>
        <taxon>Ecdysozoa</taxon>
        <taxon>Nematoda</taxon>
        <taxon>Enoplea</taxon>
        <taxon>Dorylaimia</taxon>
        <taxon>Trichinellida</taxon>
        <taxon>Trichinellidae</taxon>
        <taxon>Trichinella</taxon>
    </lineage>
</organism>
<name>A0A0V1KJ69_9BILA</name>